<name>A0A1T4VNR3_9GAMM</name>
<dbReference type="EMBL" id="FUXX01000036">
    <property type="protein sequence ID" value="SKA66614.1"/>
    <property type="molecule type" value="Genomic_DNA"/>
</dbReference>
<dbReference type="RefSeq" id="WP_078929217.1">
    <property type="nucleotide sequence ID" value="NZ_FUXX01000036.1"/>
</dbReference>
<gene>
    <name evidence="1" type="ORF">SAMN02745213_01848</name>
</gene>
<dbReference type="AlphaFoldDB" id="A0A1T4VNR3"/>
<proteinExistence type="predicted"/>
<keyword evidence="2" id="KW-1185">Reference proteome</keyword>
<accession>A0A1T4VNR3</accession>
<evidence type="ECO:0000313" key="1">
    <source>
        <dbReference type="EMBL" id="SKA66614.1"/>
    </source>
</evidence>
<evidence type="ECO:0000313" key="2">
    <source>
        <dbReference type="Proteomes" id="UP000242432"/>
    </source>
</evidence>
<dbReference type="Proteomes" id="UP000242432">
    <property type="component" value="Unassembled WGS sequence"/>
</dbReference>
<organism evidence="1 2">
    <name type="scientific">Succinivibrio dextrinosolvens DSM 3072</name>
    <dbReference type="NCBI Taxonomy" id="1123324"/>
    <lineage>
        <taxon>Bacteria</taxon>
        <taxon>Pseudomonadati</taxon>
        <taxon>Pseudomonadota</taxon>
        <taxon>Gammaproteobacteria</taxon>
        <taxon>Aeromonadales</taxon>
        <taxon>Succinivibrionaceae</taxon>
        <taxon>Succinivibrio</taxon>
    </lineage>
</organism>
<sequence>MDVKDEILLRQQHSIKAKDSYIDYLQRLLKIHNIDFEDINSITPNHEQAYSSELTRNELYKNASAKDQIDSQSSEYLTNSKIGHSCEVAITEKIQRSARGAQNLLRNTANSLNPSGHNMTKVIDDNPEMFCYRSGITLIRKDYKVDAFIVIDKEIVWYGADFIEGVKRADVILRLESLNSASELLEK</sequence>
<reference evidence="2" key="1">
    <citation type="submission" date="2017-02" db="EMBL/GenBank/DDBJ databases">
        <authorList>
            <person name="Varghese N."/>
            <person name="Submissions S."/>
        </authorList>
    </citation>
    <scope>NUCLEOTIDE SEQUENCE [LARGE SCALE GENOMIC DNA]</scope>
    <source>
        <strain evidence="2">DSM 3072</strain>
    </source>
</reference>
<protein>
    <submittedName>
        <fullName evidence="1">Uncharacterized protein</fullName>
    </submittedName>
</protein>